<reference key="1">
    <citation type="submission" date="2010-11" db="EMBL/GenBank/DDBJ databases">
        <title>The complete genome of Bacteroides helcogenes P 36-108.</title>
        <authorList>
            <consortium name="US DOE Joint Genome Institute (JGI-PGF)"/>
            <person name="Lucas S."/>
            <person name="Copeland A."/>
            <person name="Lapidus A."/>
            <person name="Bruce D."/>
            <person name="Goodwin L."/>
            <person name="Pitluck S."/>
            <person name="Kyrpides N."/>
            <person name="Mavromatis K."/>
            <person name="Ivanova N."/>
            <person name="Zeytun A."/>
            <person name="Brettin T."/>
            <person name="Detter J.C."/>
            <person name="Tapia R."/>
            <person name="Han C."/>
            <person name="Land M."/>
            <person name="Hauser L."/>
            <person name="Markowitz V."/>
            <person name="Cheng J.-F."/>
            <person name="Hugenholtz P."/>
            <person name="Woyke T."/>
            <person name="Wu D."/>
            <person name="Gronow S."/>
            <person name="Wellnitz S."/>
            <person name="Brambilla E."/>
            <person name="Klenk H.-P."/>
            <person name="Eisen J.A."/>
        </authorList>
    </citation>
    <scope>NUCLEOTIDE SEQUENCE</scope>
    <source>
        <strain>P 36-108</strain>
    </source>
</reference>
<dbReference type="InterPro" id="IPR024361">
    <property type="entry name" value="BACON"/>
</dbReference>
<organism evidence="2 3">
    <name type="scientific">Bacteroides helcogenes (strain ATCC 35417 / DSM 20613 / JCM 6297 / CCUG 15421 / P 36-108)</name>
    <dbReference type="NCBI Taxonomy" id="693979"/>
    <lineage>
        <taxon>Bacteria</taxon>
        <taxon>Pseudomonadati</taxon>
        <taxon>Bacteroidota</taxon>
        <taxon>Bacteroidia</taxon>
        <taxon>Bacteroidales</taxon>
        <taxon>Bacteroidaceae</taxon>
        <taxon>Bacteroides</taxon>
    </lineage>
</organism>
<name>E6SR78_BACT6</name>
<keyword evidence="3" id="KW-1185">Reference proteome</keyword>
<feature type="domain" description="MACPF" evidence="1">
    <location>
        <begin position="91"/>
        <end position="418"/>
    </location>
</feature>
<dbReference type="CDD" id="cd14948">
    <property type="entry name" value="BACON"/>
    <property type="match status" value="1"/>
</dbReference>
<protein>
    <submittedName>
        <fullName evidence="2">Membrane attack complex component/perforin (MACPF) domain protein</fullName>
    </submittedName>
</protein>
<evidence type="ECO:0000259" key="1">
    <source>
        <dbReference type="PROSITE" id="PS51412"/>
    </source>
</evidence>
<evidence type="ECO:0000313" key="3">
    <source>
        <dbReference type="Proteomes" id="UP000008630"/>
    </source>
</evidence>
<dbReference type="EMBL" id="CP002352">
    <property type="protein sequence ID" value="ADV43022.1"/>
    <property type="molecule type" value="Genomic_DNA"/>
</dbReference>
<dbReference type="Pfam" id="PF13004">
    <property type="entry name" value="BACON"/>
    <property type="match status" value="1"/>
</dbReference>
<dbReference type="InterPro" id="IPR020864">
    <property type="entry name" value="MACPF"/>
</dbReference>
<dbReference type="eggNOG" id="ENOG502ZMA6">
    <property type="taxonomic scope" value="Bacteria"/>
</dbReference>
<dbReference type="PROSITE" id="PS51412">
    <property type="entry name" value="MACPF_2"/>
    <property type="match status" value="1"/>
</dbReference>
<dbReference type="KEGG" id="bhl:Bache_1011"/>
<evidence type="ECO:0000313" key="2">
    <source>
        <dbReference type="EMBL" id="ADV43022.1"/>
    </source>
</evidence>
<dbReference type="HOGENOM" id="CLU_656652_0_0_10"/>
<dbReference type="InterPro" id="IPR013783">
    <property type="entry name" value="Ig-like_fold"/>
</dbReference>
<dbReference type="Pfam" id="PF01823">
    <property type="entry name" value="MACPF"/>
    <property type="match status" value="1"/>
</dbReference>
<gene>
    <name evidence="2" type="ordered locus">Bache_1011</name>
</gene>
<accession>E6SR78</accession>
<reference evidence="2 3" key="2">
    <citation type="journal article" date="2011" name="Stand. Genomic Sci.">
        <title>Complete genome sequence of Bacteroides helcogenes type strain (P 36-108).</title>
        <authorList>
            <person name="Pati A."/>
            <person name="Gronow S."/>
            <person name="Zeytun A."/>
            <person name="Lapidus A."/>
            <person name="Nolan M."/>
            <person name="Hammon N."/>
            <person name="Deshpande S."/>
            <person name="Cheng J.F."/>
            <person name="Tapia R."/>
            <person name="Han C."/>
            <person name="Goodwin L."/>
            <person name="Pitluck S."/>
            <person name="Liolios K."/>
            <person name="Pagani I."/>
            <person name="Ivanova N."/>
            <person name="Mavromatis K."/>
            <person name="Chen A."/>
            <person name="Palaniappan K."/>
            <person name="Land M."/>
            <person name="Hauser L."/>
            <person name="Chang Y.J."/>
            <person name="Jeffries C.D."/>
            <person name="Detter J.C."/>
            <person name="Brambilla E."/>
            <person name="Rohde M."/>
            <person name="Goker M."/>
            <person name="Woyke T."/>
            <person name="Bristow J."/>
            <person name="Eisen J.A."/>
            <person name="Markowitz V."/>
            <person name="Hugenholtz P."/>
            <person name="Kyrpides N.C."/>
            <person name="Klenk H.P."/>
            <person name="Lucas S."/>
        </authorList>
    </citation>
    <scope>NUCLEOTIDE SEQUENCE [LARGE SCALE GENOMIC DNA]</scope>
    <source>
        <strain evidence="3">ATCC 35417 / DSM 20613 / JCM 6297 / CCUG 15421 / P 36-108</strain>
    </source>
</reference>
<dbReference type="Proteomes" id="UP000008630">
    <property type="component" value="Chromosome"/>
</dbReference>
<dbReference type="Gene3D" id="2.60.40.10">
    <property type="entry name" value="Immunoglobulins"/>
    <property type="match status" value="1"/>
</dbReference>
<sequence length="418" mass="47058">MIILPILLLSMTMNLSSCSKNDDESMSDKQESRLVINGNCDIHTLENMASASWRVAESPAWVTPVKTEGSADDKVKIYVESNSASLREGTVKIKYSNGKSRSIAVVQSANKSPSSLQRTYAAGWSFDVRTYMDLRGLKDQIFNAQKLLNYDTINPLYVIEDNQSTLIDYYYGESGSDLSDDMSGKLGINGKYNTFSLDLQASFGKSAISNSKRIFSRIRSRYQQCVVYLNQLDYSEVQSEDLFTVDFAAERKKVIDAGASDESIRNLIERYGTHLVVLANLGGCYDYFYSSVVENNNNSLNVEGAIKLGFSEKFKLQGDVNYKDDLKKLSSETIEKFTVKGGDAIMLSMAVEADTITETTTDKWLATLRDEKKYELLSFQLVPISKLFPLTEQIKINNYTERMYYSEIPVTRSANYLK</sequence>
<proteinExistence type="predicted"/>
<dbReference type="STRING" id="693979.Bache_1011"/>
<dbReference type="AlphaFoldDB" id="E6SR78"/>